<keyword evidence="5" id="KW-1185">Reference proteome</keyword>
<dbReference type="Gene3D" id="1.10.530.10">
    <property type="match status" value="1"/>
</dbReference>
<comment type="caution">
    <text evidence="4">The sequence shown here is derived from an EMBL/GenBank/DDBJ whole genome shotgun (WGS) entry which is preliminary data.</text>
</comment>
<dbReference type="EMBL" id="JBHTNZ010000040">
    <property type="protein sequence ID" value="MFD1463703.1"/>
    <property type="molecule type" value="Genomic_DNA"/>
</dbReference>
<evidence type="ECO:0000313" key="4">
    <source>
        <dbReference type="EMBL" id="MFD1463703.1"/>
    </source>
</evidence>
<dbReference type="PANTHER" id="PTHR21666">
    <property type="entry name" value="PEPTIDASE-RELATED"/>
    <property type="match status" value="1"/>
</dbReference>
<accession>A0ABW4DIC0</accession>
<protein>
    <submittedName>
        <fullName evidence="4">Glucosaminidase domain-containing protein</fullName>
    </submittedName>
</protein>
<evidence type="ECO:0000259" key="3">
    <source>
        <dbReference type="SMART" id="SM00047"/>
    </source>
</evidence>
<dbReference type="PANTHER" id="PTHR21666:SF270">
    <property type="entry name" value="MUREIN HYDROLASE ACTIVATOR ENVC"/>
    <property type="match status" value="1"/>
</dbReference>
<keyword evidence="2" id="KW-0472">Membrane</keyword>
<feature type="transmembrane region" description="Helical" evidence="2">
    <location>
        <begin position="32"/>
        <end position="56"/>
    </location>
</feature>
<keyword evidence="2" id="KW-0812">Transmembrane</keyword>
<proteinExistence type="predicted"/>
<feature type="domain" description="Mannosyl-glycoprotein endo-beta-N-acetylglucosamidase-like" evidence="3">
    <location>
        <begin position="284"/>
        <end position="441"/>
    </location>
</feature>
<evidence type="ECO:0000256" key="1">
    <source>
        <dbReference type="SAM" id="MobiDB-lite"/>
    </source>
</evidence>
<dbReference type="RefSeq" id="WP_229523845.1">
    <property type="nucleotide sequence ID" value="NZ_JAFFQR010000042.1"/>
</dbReference>
<dbReference type="SUPFAM" id="SSF51261">
    <property type="entry name" value="Duplicated hybrid motif"/>
    <property type="match status" value="1"/>
</dbReference>
<organism evidence="4 5">
    <name type="scientific">Paenibacillus farraposensis</name>
    <dbReference type="NCBI Taxonomy" id="2807095"/>
    <lineage>
        <taxon>Bacteria</taxon>
        <taxon>Bacillati</taxon>
        <taxon>Bacillota</taxon>
        <taxon>Bacilli</taxon>
        <taxon>Bacillales</taxon>
        <taxon>Paenibacillaceae</taxon>
        <taxon>Paenibacillus</taxon>
    </lineage>
</organism>
<dbReference type="InterPro" id="IPR050570">
    <property type="entry name" value="Cell_wall_metabolism_enzyme"/>
</dbReference>
<dbReference type="PRINTS" id="PR01002">
    <property type="entry name" value="FLGFLGJ"/>
</dbReference>
<reference evidence="5" key="1">
    <citation type="journal article" date="2019" name="Int. J. Syst. Evol. Microbiol.">
        <title>The Global Catalogue of Microorganisms (GCM) 10K type strain sequencing project: providing services to taxonomists for standard genome sequencing and annotation.</title>
        <authorList>
            <consortium name="The Broad Institute Genomics Platform"/>
            <consortium name="The Broad Institute Genome Sequencing Center for Infectious Disease"/>
            <person name="Wu L."/>
            <person name="Ma J."/>
        </authorList>
    </citation>
    <scope>NUCLEOTIDE SEQUENCE [LARGE SCALE GENOMIC DNA]</scope>
    <source>
        <strain evidence="5">CCM 9147</strain>
    </source>
</reference>
<dbReference type="InterPro" id="IPR011055">
    <property type="entry name" value="Dup_hybrid_motif"/>
</dbReference>
<keyword evidence="2" id="KW-1133">Transmembrane helix</keyword>
<dbReference type="InterPro" id="IPR002901">
    <property type="entry name" value="MGlyc_endo_b_GlcNAc-like_dom"/>
</dbReference>
<gene>
    <name evidence="4" type="ORF">ACFQ5D_20600</name>
</gene>
<dbReference type="Pfam" id="PF01551">
    <property type="entry name" value="Peptidase_M23"/>
    <property type="match status" value="1"/>
</dbReference>
<dbReference type="CDD" id="cd12797">
    <property type="entry name" value="M23_peptidase"/>
    <property type="match status" value="1"/>
</dbReference>
<dbReference type="InterPro" id="IPR016047">
    <property type="entry name" value="M23ase_b-sheet_dom"/>
</dbReference>
<feature type="region of interest" description="Disordered" evidence="1">
    <location>
        <begin position="260"/>
        <end position="286"/>
    </location>
</feature>
<name>A0ABW4DIC0_9BACL</name>
<dbReference type="Proteomes" id="UP001597340">
    <property type="component" value="Unassembled WGS sequence"/>
</dbReference>
<evidence type="ECO:0000256" key="2">
    <source>
        <dbReference type="SAM" id="Phobius"/>
    </source>
</evidence>
<dbReference type="Gene3D" id="2.70.70.10">
    <property type="entry name" value="Glucose Permease (Domain IIA)"/>
    <property type="match status" value="1"/>
</dbReference>
<dbReference type="Pfam" id="PF01832">
    <property type="entry name" value="Glucosaminidase"/>
    <property type="match status" value="1"/>
</dbReference>
<evidence type="ECO:0000313" key="5">
    <source>
        <dbReference type="Proteomes" id="UP001597340"/>
    </source>
</evidence>
<dbReference type="SMART" id="SM00047">
    <property type="entry name" value="LYZ2"/>
    <property type="match status" value="1"/>
</dbReference>
<sequence>MASRFNSKQIASTLVKKAIHSYVKKKFKFTTLLIAAVIAFLILVLLAIIIVVSILVSNQTEDSFVSQKILPPQIYVQGLKKHITSPYGYRTHPITKKKTLHSGIDIGVPEGTPVQSSTAGTVETVKFPMPSDPASTQNAGVFVVISNPDPQLNLKTRYLHLSQVFVNPGDTVEAGQIIGLSGNTGRSTGAHLHFETIPDGKKAVNPVPYINTISEILDISTKEAMSQNVPITLPASSDARNYESPKMLYVNQVIIGDQAGSGGSGSSGSSAEGGTSSSVPYIPDLPPPNVPGIAKMHPFIQRYASLAIQEQKRTGIFASVTLAQAGVESSFGAHNICNNLYGIKADSRWRGPVCKGKTTEQEKNGKINKVVAPFRSYSSFDESIIDHSNFLLQNSRYKTALSQKNPYDMIRGIARAGYATNLKYEHDTTALMRDQNLTIFDNGGIDPATGKPYVDTGGINLPSGEGGGGSSSQISPGDTLADLQVDTITVVYGVAQYYGNSAVRIVRSPDGGVDKYPMEYDGRPIINMVNYNNVVQLSQYAGKETRAPEIQLASKPAAITVTLKMDKKKKLYVANVSTDTD</sequence>
<feature type="compositionally biased region" description="Low complexity" evidence="1">
    <location>
        <begin position="267"/>
        <end position="278"/>
    </location>
</feature>